<dbReference type="Pfam" id="PF13561">
    <property type="entry name" value="adh_short_C2"/>
    <property type="match status" value="1"/>
</dbReference>
<dbReference type="EMBL" id="JAEQNB010000001">
    <property type="protein sequence ID" value="MBL0385509.1"/>
    <property type="molecule type" value="Genomic_DNA"/>
</dbReference>
<dbReference type="InterPro" id="IPR036291">
    <property type="entry name" value="NAD(P)-bd_dom_sf"/>
</dbReference>
<name>A0ABS1J5D8_9BACL</name>
<organism evidence="3 4">
    <name type="scientific">Tumebacillus amylolyticus</name>
    <dbReference type="NCBI Taxonomy" id="2801339"/>
    <lineage>
        <taxon>Bacteria</taxon>
        <taxon>Bacillati</taxon>
        <taxon>Bacillota</taxon>
        <taxon>Bacilli</taxon>
        <taxon>Bacillales</taxon>
        <taxon>Alicyclobacillaceae</taxon>
        <taxon>Tumebacillus</taxon>
    </lineage>
</organism>
<evidence type="ECO:0000313" key="3">
    <source>
        <dbReference type="EMBL" id="MBL0385509.1"/>
    </source>
</evidence>
<reference evidence="3 4" key="1">
    <citation type="submission" date="2021-01" db="EMBL/GenBank/DDBJ databases">
        <title>Tumebacillus sp. strain ITR2 16S ribosomal RNA gene Genome sequencing and assembly.</title>
        <authorList>
            <person name="Kang M."/>
        </authorList>
    </citation>
    <scope>NUCLEOTIDE SEQUENCE [LARGE SCALE GENOMIC DNA]</scope>
    <source>
        <strain evidence="3 4">ITR2</strain>
    </source>
</reference>
<dbReference type="SMART" id="SM00822">
    <property type="entry name" value="PKS_KR"/>
    <property type="match status" value="1"/>
</dbReference>
<protein>
    <submittedName>
        <fullName evidence="3">SDR family oxidoreductase</fullName>
    </submittedName>
</protein>
<dbReference type="InterPro" id="IPR002347">
    <property type="entry name" value="SDR_fam"/>
</dbReference>
<evidence type="ECO:0000256" key="1">
    <source>
        <dbReference type="ARBA" id="ARBA00006484"/>
    </source>
</evidence>
<dbReference type="InterPro" id="IPR020904">
    <property type="entry name" value="Sc_DH/Rdtase_CS"/>
</dbReference>
<accession>A0ABS1J5D8</accession>
<sequence>MREFGVEGPRVPERPRRVALITGASGAIGGAVAERLAQRGEDVFLAYRSHRELAEQRAAYLRETYAIQAEALPLDLLDRDATHLAVRRILDSRGRLDILVHCAGMARDKLLIQTKDSDFDESLHLHTTAMFRLLQACLPTMRNHRFGRIVALTSYAALHGRAGQSAYAASKAALIGLVKSAALEELPYGITINAVAPSVTESAMTNALTDSEQASLLAQIPLQRMQTPEEASALVEWLTTDSAATLSGQVFAADNRMYRW</sequence>
<dbReference type="RefSeq" id="WP_201630824.1">
    <property type="nucleotide sequence ID" value="NZ_JAEQNB010000001.1"/>
</dbReference>
<dbReference type="PANTHER" id="PTHR42879:SF2">
    <property type="entry name" value="3-OXOACYL-[ACYL-CARRIER-PROTEIN] REDUCTASE FABG"/>
    <property type="match status" value="1"/>
</dbReference>
<dbReference type="PRINTS" id="PR00080">
    <property type="entry name" value="SDRFAMILY"/>
</dbReference>
<gene>
    <name evidence="3" type="ORF">JJB07_02505</name>
</gene>
<dbReference type="SUPFAM" id="SSF51735">
    <property type="entry name" value="NAD(P)-binding Rossmann-fold domains"/>
    <property type="match status" value="1"/>
</dbReference>
<dbReference type="InterPro" id="IPR050259">
    <property type="entry name" value="SDR"/>
</dbReference>
<dbReference type="PROSITE" id="PS00061">
    <property type="entry name" value="ADH_SHORT"/>
    <property type="match status" value="1"/>
</dbReference>
<evidence type="ECO:0000313" key="4">
    <source>
        <dbReference type="Proteomes" id="UP000602284"/>
    </source>
</evidence>
<comment type="caution">
    <text evidence="3">The sequence shown here is derived from an EMBL/GenBank/DDBJ whole genome shotgun (WGS) entry which is preliminary data.</text>
</comment>
<dbReference type="PANTHER" id="PTHR42879">
    <property type="entry name" value="3-OXOACYL-(ACYL-CARRIER-PROTEIN) REDUCTASE"/>
    <property type="match status" value="1"/>
</dbReference>
<feature type="domain" description="Ketoreductase" evidence="2">
    <location>
        <begin position="17"/>
        <end position="198"/>
    </location>
</feature>
<dbReference type="Gene3D" id="3.40.50.720">
    <property type="entry name" value="NAD(P)-binding Rossmann-like Domain"/>
    <property type="match status" value="1"/>
</dbReference>
<evidence type="ECO:0000259" key="2">
    <source>
        <dbReference type="SMART" id="SM00822"/>
    </source>
</evidence>
<dbReference type="Proteomes" id="UP000602284">
    <property type="component" value="Unassembled WGS sequence"/>
</dbReference>
<dbReference type="InterPro" id="IPR057326">
    <property type="entry name" value="KR_dom"/>
</dbReference>
<proteinExistence type="inferred from homology"/>
<comment type="similarity">
    <text evidence="1">Belongs to the short-chain dehydrogenases/reductases (SDR) family.</text>
</comment>
<keyword evidence="4" id="KW-1185">Reference proteome</keyword>
<dbReference type="PRINTS" id="PR00081">
    <property type="entry name" value="GDHRDH"/>
</dbReference>